<evidence type="ECO:0000313" key="6">
    <source>
        <dbReference type="EMBL" id="SUU96680.1"/>
    </source>
</evidence>
<evidence type="ECO:0000313" key="7">
    <source>
        <dbReference type="Proteomes" id="UP000247594"/>
    </source>
</evidence>
<dbReference type="PIRSF" id="PIRSF011474">
    <property type="entry name" value="Glucitol_operon_activator"/>
    <property type="match status" value="1"/>
</dbReference>
<proteinExistence type="predicted"/>
<gene>
    <name evidence="4" type="primary">gutM</name>
    <name evidence="3" type="ORF">DM482_10275</name>
    <name evidence="4" type="ORF">EIG79_03620</name>
    <name evidence="2" type="ORF">M5S13_10710</name>
    <name evidence="6" type="ORF">NCTC10926_00023</name>
    <name evidence="5" type="ORF">NCTC11296_00605</name>
</gene>
<dbReference type="EMBL" id="QJPJ01000021">
    <property type="protein sequence ID" value="PXZ38242.1"/>
    <property type="molecule type" value="Genomic_DNA"/>
</dbReference>
<feature type="transmembrane region" description="Helical" evidence="1">
    <location>
        <begin position="6"/>
        <end position="24"/>
    </location>
</feature>
<dbReference type="RefSeq" id="WP_017805561.1">
    <property type="nucleotide sequence ID" value="NZ_CP081939.1"/>
</dbReference>
<dbReference type="AlphaFoldDB" id="A0A0F5F089"/>
<dbReference type="EMBL" id="UGHK01000001">
    <property type="protein sequence ID" value="STO70698.1"/>
    <property type="molecule type" value="Genomic_DNA"/>
</dbReference>
<dbReference type="Proteomes" id="UP001347884">
    <property type="component" value="Unassembled WGS sequence"/>
</dbReference>
<dbReference type="Proteomes" id="UP000254465">
    <property type="component" value="Unassembled WGS sequence"/>
</dbReference>
<dbReference type="EMBL" id="RQXS01000010">
    <property type="protein sequence ID" value="RZN60442.1"/>
    <property type="molecule type" value="Genomic_DNA"/>
</dbReference>
<evidence type="ECO:0000313" key="9">
    <source>
        <dbReference type="Proteomes" id="UP000254620"/>
    </source>
</evidence>
<evidence type="ECO:0000313" key="8">
    <source>
        <dbReference type="Proteomes" id="UP000254465"/>
    </source>
</evidence>
<dbReference type="GO" id="GO:0003677">
    <property type="term" value="F:DNA binding"/>
    <property type="evidence" value="ECO:0007669"/>
    <property type="project" value="UniProtKB-KW"/>
</dbReference>
<dbReference type="STRING" id="728.VY92_09950"/>
<dbReference type="Proteomes" id="UP000254620">
    <property type="component" value="Unassembled WGS sequence"/>
</dbReference>
<dbReference type="Proteomes" id="UP000294229">
    <property type="component" value="Unassembled WGS sequence"/>
</dbReference>
<dbReference type="NCBIfam" id="NF007592">
    <property type="entry name" value="PRK10234.1"/>
    <property type="match status" value="1"/>
</dbReference>
<dbReference type="OrthoDB" id="4774974at2"/>
<evidence type="ECO:0000313" key="3">
    <source>
        <dbReference type="EMBL" id="PXZ38242.1"/>
    </source>
</evidence>
<evidence type="ECO:0000313" key="10">
    <source>
        <dbReference type="Proteomes" id="UP000294229"/>
    </source>
</evidence>
<dbReference type="Pfam" id="PF06923">
    <property type="entry name" value="GutM"/>
    <property type="match status" value="1"/>
</dbReference>
<evidence type="ECO:0000313" key="5">
    <source>
        <dbReference type="EMBL" id="STO70698.1"/>
    </source>
</evidence>
<reference evidence="8 9" key="2">
    <citation type="submission" date="2018-06" db="EMBL/GenBank/DDBJ databases">
        <authorList>
            <consortium name="Pathogen Informatics"/>
            <person name="Doyle S."/>
        </authorList>
    </citation>
    <scope>NUCLEOTIDE SEQUENCE [LARGE SCALE GENOMIC DNA]</scope>
    <source>
        <strain evidence="6 9">NCTC10926</strain>
        <strain evidence="5 8">NCTC11296</strain>
    </source>
</reference>
<keyword evidence="1" id="KW-0472">Membrane</keyword>
<evidence type="ECO:0000313" key="11">
    <source>
        <dbReference type="Proteomes" id="UP001347884"/>
    </source>
</evidence>
<organism evidence="4 10">
    <name type="scientific">Avibacterium paragallinarum</name>
    <name type="common">Haemophilus gallinarum</name>
    <dbReference type="NCBI Taxonomy" id="728"/>
    <lineage>
        <taxon>Bacteria</taxon>
        <taxon>Pseudomonadati</taxon>
        <taxon>Pseudomonadota</taxon>
        <taxon>Gammaproteobacteria</taxon>
        <taxon>Pasteurellales</taxon>
        <taxon>Pasteurellaceae</taxon>
        <taxon>Avibacterium</taxon>
    </lineage>
</organism>
<dbReference type="Proteomes" id="UP000247594">
    <property type="component" value="Unassembled WGS sequence"/>
</dbReference>
<reference evidence="2" key="5">
    <citation type="submission" date="2022-05" db="EMBL/GenBank/DDBJ databases">
        <authorList>
            <person name="Chen Y."/>
            <person name="Zhu J."/>
            <person name="Zhu K."/>
        </authorList>
    </citation>
    <scope>NUCLEOTIDE SEQUENCE</scope>
    <source>
        <strain evidence="2">AV25</strain>
    </source>
</reference>
<keyword evidence="5" id="KW-0238">DNA-binding</keyword>
<dbReference type="eggNOG" id="COG4578">
    <property type="taxonomic scope" value="Bacteria"/>
</dbReference>
<keyword evidence="1" id="KW-1133">Transmembrane helix</keyword>
<sequence>MQNITNSLIIVAIIAWLLQIILGWRQLSQFNKEFEKLCKQGNVGVGRTQGRFKPKVVIAIAFDQDYRVVNAIILKGLSVFSRAKTITTLKGLLHSEIIPELIFPKDKQSQQALKEALQLR</sequence>
<evidence type="ECO:0000256" key="1">
    <source>
        <dbReference type="SAM" id="Phobius"/>
    </source>
</evidence>
<dbReference type="EMBL" id="JAMDKF010000029">
    <property type="protein sequence ID" value="MEE6042340.1"/>
    <property type="molecule type" value="Genomic_DNA"/>
</dbReference>
<accession>A0A0F5F089</accession>
<reference evidence="2 11" key="4">
    <citation type="journal article" date="2022" name="Front. Microbiol.">
        <title>Commensal bacteria contribute to the growth of multidrug-resistant Avibacterium paragallinarum in chickens.</title>
        <authorList>
            <person name="Zhu J."/>
            <person name="Chen Y."/>
            <person name="Wu Y."/>
            <person name="Wang Y."/>
            <person name="Zhu K."/>
        </authorList>
    </citation>
    <scope>NUCLEOTIDE SEQUENCE [LARGE SCALE GENOMIC DNA]</scope>
    <source>
        <strain evidence="2 11">AV25</strain>
    </source>
</reference>
<evidence type="ECO:0000313" key="2">
    <source>
        <dbReference type="EMBL" id="MEE6042340.1"/>
    </source>
</evidence>
<reference evidence="3 7" key="1">
    <citation type="submission" date="2018-06" db="EMBL/GenBank/DDBJ databases">
        <authorList>
            <person name="Teymurazov M."/>
            <person name="Kislichkina A."/>
            <person name="Abaymova A."/>
            <person name="Mukhina T."/>
            <person name="Mayskaya N."/>
            <person name="Svetoch E."/>
            <person name="Bogun A."/>
        </authorList>
    </citation>
    <scope>NUCLEOTIDE SEQUENCE [LARGE SCALE GENOMIC DNA]</scope>
    <source>
        <strain evidence="3 7">SCPM-O-B-8406</strain>
    </source>
</reference>
<keyword evidence="11" id="KW-1185">Reference proteome</keyword>
<name>A0A0F5F089_AVIPA</name>
<dbReference type="InterPro" id="IPR009693">
    <property type="entry name" value="Glucitol_operon_activator"/>
</dbReference>
<keyword evidence="1" id="KW-0812">Transmembrane</keyword>
<protein>
    <submittedName>
        <fullName evidence="5">DNA-binding transcriptional activator GutM</fullName>
    </submittedName>
    <submittedName>
        <fullName evidence="4">Transcriptional regulator GutM</fullName>
    </submittedName>
</protein>
<reference evidence="4 10" key="3">
    <citation type="submission" date="2018-11" db="EMBL/GenBank/DDBJ databases">
        <title>Sequencing Av. paragallinarum serogroups.</title>
        <authorList>
            <person name="Hellmuth J.E."/>
            <person name="Boucher C.E."/>
            <person name="Cason E.D."/>
        </authorList>
    </citation>
    <scope>NUCLEOTIDE SEQUENCE [LARGE SCALE GENOMIC DNA]</scope>
    <source>
        <strain evidence="4 10">SA-3</strain>
    </source>
</reference>
<dbReference type="EMBL" id="UFSW01000001">
    <property type="protein sequence ID" value="SUU96680.1"/>
    <property type="molecule type" value="Genomic_DNA"/>
</dbReference>
<evidence type="ECO:0000313" key="4">
    <source>
        <dbReference type="EMBL" id="RZN60442.1"/>
    </source>
</evidence>